<evidence type="ECO:0008006" key="3">
    <source>
        <dbReference type="Google" id="ProtNLM"/>
    </source>
</evidence>
<gene>
    <name evidence="1" type="ORF">H663_018915</name>
</gene>
<reference evidence="1" key="1">
    <citation type="submission" date="2017-04" db="EMBL/GenBank/DDBJ databases">
        <title>Unexpected and diverse lifestyles within the genus Limnohabitans.</title>
        <authorList>
            <person name="Kasalicky V."/>
            <person name="Mehrshad M."/>
            <person name="Andrei S.-A."/>
            <person name="Salcher M."/>
            <person name="Kratochvilova H."/>
            <person name="Simek K."/>
            <person name="Ghai R."/>
        </authorList>
    </citation>
    <scope>NUCLEOTIDE SEQUENCE [LARGE SCALE GENOMIC DNA]</scope>
    <source>
        <strain evidence="1">II-D5</strain>
    </source>
</reference>
<evidence type="ECO:0000313" key="1">
    <source>
        <dbReference type="EMBL" id="PVE41127.1"/>
    </source>
</evidence>
<accession>A0A2T7U8W4</accession>
<dbReference type="Proteomes" id="UP000037507">
    <property type="component" value="Unassembled WGS sequence"/>
</dbReference>
<organism evidence="1 2">
    <name type="scientific">Limnohabitans planktonicus II-D5</name>
    <dbReference type="NCBI Taxonomy" id="1293045"/>
    <lineage>
        <taxon>Bacteria</taxon>
        <taxon>Pseudomonadati</taxon>
        <taxon>Pseudomonadota</taxon>
        <taxon>Betaproteobacteria</taxon>
        <taxon>Burkholderiales</taxon>
        <taxon>Comamonadaceae</taxon>
        <taxon>Limnohabitans</taxon>
    </lineage>
</organism>
<name>A0A2T7U8W4_9BURK</name>
<dbReference type="AlphaFoldDB" id="A0A2T7U8W4"/>
<protein>
    <recommendedName>
        <fullName evidence="3">DUF4422 domain-containing protein</fullName>
    </recommendedName>
</protein>
<keyword evidence="2" id="KW-1185">Reference proteome</keyword>
<dbReference type="EMBL" id="LFYT02000039">
    <property type="protein sequence ID" value="PVE41127.1"/>
    <property type="molecule type" value="Genomic_DNA"/>
</dbReference>
<evidence type="ECO:0000313" key="2">
    <source>
        <dbReference type="Proteomes" id="UP000037507"/>
    </source>
</evidence>
<proteinExistence type="predicted"/>
<comment type="caution">
    <text evidence="1">The sequence shown here is derived from an EMBL/GenBank/DDBJ whole genome shotgun (WGS) entry which is preliminary data.</text>
</comment>
<sequence>MEAQLERKLSQEPPRALNSPIRIFQIYFEGWQRELLDPAFYPLDNSRNSSELMEFNVFEQLQRNAATQGVELWGALSWRFAEKTGMQGAELVKQIVDHPGYDVYFCNPHPNNEAIYHNMWVQGEVSHPQFLELVRLFYAAAGLDDKELTAIEPSSNFSAANYFVASQKFWSLFIPFVKRVLVTADKRLDPKIRDLIHSKVADDKALHAGATYIPFIVERLFMVFMRSEGKGLKAYKVALPERERELNVHLKLLREMKDVAHKTQSAWLAACWVNYRNLYLSQTNGKAWCEKYLRAITPIEVKFGS</sequence>